<dbReference type="InterPro" id="IPR017927">
    <property type="entry name" value="FAD-bd_FR_type"/>
</dbReference>
<evidence type="ECO:0000256" key="2">
    <source>
        <dbReference type="ARBA" id="ARBA00001970"/>
    </source>
</evidence>
<dbReference type="EMBL" id="JABSTR010000008">
    <property type="protein sequence ID" value="KAH9378155.1"/>
    <property type="molecule type" value="Genomic_DNA"/>
</dbReference>
<keyword evidence="10" id="KW-0274">FAD</keyword>
<organism evidence="17 18">
    <name type="scientific">Haemaphysalis longicornis</name>
    <name type="common">Bush tick</name>
    <dbReference type="NCBI Taxonomy" id="44386"/>
    <lineage>
        <taxon>Eukaryota</taxon>
        <taxon>Metazoa</taxon>
        <taxon>Ecdysozoa</taxon>
        <taxon>Arthropoda</taxon>
        <taxon>Chelicerata</taxon>
        <taxon>Arachnida</taxon>
        <taxon>Acari</taxon>
        <taxon>Parasitiformes</taxon>
        <taxon>Ixodida</taxon>
        <taxon>Ixodoidea</taxon>
        <taxon>Ixodidae</taxon>
        <taxon>Haemaphysalinae</taxon>
        <taxon>Haemaphysalis</taxon>
    </lineage>
</organism>
<keyword evidence="9" id="KW-0479">Metal-binding</keyword>
<keyword evidence="14" id="KW-0408">Iron</keyword>
<evidence type="ECO:0000256" key="11">
    <source>
        <dbReference type="ARBA" id="ARBA00022857"/>
    </source>
</evidence>
<dbReference type="Gene3D" id="2.40.30.10">
    <property type="entry name" value="Translation factors"/>
    <property type="match status" value="1"/>
</dbReference>
<evidence type="ECO:0000256" key="3">
    <source>
        <dbReference type="ARBA" id="ARBA00001974"/>
    </source>
</evidence>
<dbReference type="InterPro" id="IPR003097">
    <property type="entry name" value="CysJ-like_FAD-binding"/>
</dbReference>
<accession>A0A9J6GSN5</accession>
<dbReference type="InterPro" id="IPR039261">
    <property type="entry name" value="FNR_nucleotide-bd"/>
</dbReference>
<evidence type="ECO:0000256" key="10">
    <source>
        <dbReference type="ARBA" id="ARBA00022827"/>
    </source>
</evidence>
<dbReference type="InterPro" id="IPR017938">
    <property type="entry name" value="Riboflavin_synthase-like_b-brl"/>
</dbReference>
<dbReference type="OMA" id="ARPFFDY"/>
<keyword evidence="11" id="KW-0521">NADP</keyword>
<evidence type="ECO:0000256" key="1">
    <source>
        <dbReference type="ARBA" id="ARBA00001917"/>
    </source>
</evidence>
<dbReference type="FunFam" id="1.20.990.10:FF:000002">
    <property type="entry name" value="Nitric oxide synthase"/>
    <property type="match status" value="1"/>
</dbReference>
<dbReference type="OrthoDB" id="1688044at2759"/>
<comment type="cofactor">
    <cofactor evidence="2">
        <name>heme b</name>
        <dbReference type="ChEBI" id="CHEBI:60344"/>
    </cofactor>
</comment>
<dbReference type="GO" id="GO:0010181">
    <property type="term" value="F:FMN binding"/>
    <property type="evidence" value="ECO:0007669"/>
    <property type="project" value="InterPro"/>
</dbReference>
<dbReference type="Proteomes" id="UP000821853">
    <property type="component" value="Unassembled WGS sequence"/>
</dbReference>
<dbReference type="InterPro" id="IPR001094">
    <property type="entry name" value="Flavdoxin-like"/>
</dbReference>
<protein>
    <recommendedName>
        <fullName evidence="5">nitric-oxide synthase (NADPH)</fullName>
        <ecNumber evidence="5">1.14.13.39</ecNumber>
    </recommendedName>
</protein>
<dbReference type="PRINTS" id="PR00371">
    <property type="entry name" value="FPNCR"/>
</dbReference>
<dbReference type="AlphaFoldDB" id="A0A9J6GSN5"/>
<dbReference type="Gene3D" id="3.40.50.80">
    <property type="entry name" value="Nucleotide-binding domain of ferredoxin-NADP reductase (FNR) module"/>
    <property type="match status" value="2"/>
</dbReference>
<comment type="cofactor">
    <cofactor evidence="1">
        <name>FMN</name>
        <dbReference type="ChEBI" id="CHEBI:58210"/>
    </cofactor>
</comment>
<gene>
    <name evidence="17" type="ORF">HPB48_020049</name>
</gene>
<dbReference type="GO" id="GO:0046872">
    <property type="term" value="F:metal ion binding"/>
    <property type="evidence" value="ECO:0007669"/>
    <property type="project" value="UniProtKB-KW"/>
</dbReference>
<dbReference type="PANTHER" id="PTHR43410:SF1">
    <property type="entry name" value="NITRIC OXIDE SYNTHASE"/>
    <property type="match status" value="1"/>
</dbReference>
<evidence type="ECO:0000256" key="6">
    <source>
        <dbReference type="ARBA" id="ARBA00022617"/>
    </source>
</evidence>
<dbReference type="InterPro" id="IPR050607">
    <property type="entry name" value="NOS"/>
</dbReference>
<sequence>MYGKALAKRVKAKILYATETGKSETYAKVLCDIFLHAFNASGASVFLTLPIHRTTSMSFVRKNSVNASENDVGSPPPPHEASDLGPLSNVRFAVFGLGSSAYPNFCAYGKYVDKILADLGGERIHKLATGDELRGQEQSFRMWARSVFEQACDVFCVGDDIGPIEMTPSMEENIAWSPDKVRLYQKATDKNPPLGFGLSKGSSRRVVESRLVSRKVLQWDKEDDKKTIMVVLEASSDSELKYAPGDHIGIYAVNRDDIVNGIVERLDPGSADPDAVFRVQYRDIVQNPITGEQKETWQDNGRLPPCSLRMALSRYLDITTPASQELLKYLAAMASDEKQQAQLQTLATNLEKYEDWKAHKFPHLLDLLEEFPSVQPTPELLLCMLPLIQPRFYSISSAPEAYPGQIHLTVAVVTYRTENGAGKKHYGVCSSFLDTVEPGEGIACFVRIAPNFHLPEQKNVPVVLVGPGTGIAPYRSFWQRRYCSMQGVYQEGKYGDWGRLINRVHTFQCYVQDRLHERADELYKLLMKDNGHLYVCGDVIMADGVNKAVRAILKDKGNVTEEKAEALMDKLREENRIHEDIFGVTLRTEEATRKSREDAKRRSTNK</sequence>
<dbReference type="SUPFAM" id="SSF52218">
    <property type="entry name" value="Flavoproteins"/>
    <property type="match status" value="1"/>
</dbReference>
<evidence type="ECO:0000256" key="5">
    <source>
        <dbReference type="ARBA" id="ARBA00012989"/>
    </source>
</evidence>
<name>A0A9J6GSN5_HAELO</name>
<reference evidence="17 18" key="1">
    <citation type="journal article" date="2020" name="Cell">
        <title>Large-Scale Comparative Analyses of Tick Genomes Elucidate Their Genetic Diversity and Vector Capacities.</title>
        <authorList>
            <consortium name="Tick Genome and Microbiome Consortium (TIGMIC)"/>
            <person name="Jia N."/>
            <person name="Wang J."/>
            <person name="Shi W."/>
            <person name="Du L."/>
            <person name="Sun Y."/>
            <person name="Zhan W."/>
            <person name="Jiang J.F."/>
            <person name="Wang Q."/>
            <person name="Zhang B."/>
            <person name="Ji P."/>
            <person name="Bell-Sakyi L."/>
            <person name="Cui X.M."/>
            <person name="Yuan T.T."/>
            <person name="Jiang B.G."/>
            <person name="Yang W.F."/>
            <person name="Lam T.T."/>
            <person name="Chang Q.C."/>
            <person name="Ding S.J."/>
            <person name="Wang X.J."/>
            <person name="Zhu J.G."/>
            <person name="Ruan X.D."/>
            <person name="Zhao L."/>
            <person name="Wei J.T."/>
            <person name="Ye R.Z."/>
            <person name="Que T.C."/>
            <person name="Du C.H."/>
            <person name="Zhou Y.H."/>
            <person name="Cheng J.X."/>
            <person name="Dai P.F."/>
            <person name="Guo W.B."/>
            <person name="Han X.H."/>
            <person name="Huang E.J."/>
            <person name="Li L.F."/>
            <person name="Wei W."/>
            <person name="Gao Y.C."/>
            <person name="Liu J.Z."/>
            <person name="Shao H.Z."/>
            <person name="Wang X."/>
            <person name="Wang C.C."/>
            <person name="Yang T.C."/>
            <person name="Huo Q.B."/>
            <person name="Li W."/>
            <person name="Chen H.Y."/>
            <person name="Chen S.E."/>
            <person name="Zhou L.G."/>
            <person name="Ni X.B."/>
            <person name="Tian J.H."/>
            <person name="Sheng Y."/>
            <person name="Liu T."/>
            <person name="Pan Y.S."/>
            <person name="Xia L.Y."/>
            <person name="Li J."/>
            <person name="Zhao F."/>
            <person name="Cao W.C."/>
        </authorList>
    </citation>
    <scope>NUCLEOTIDE SEQUENCE [LARGE SCALE GENOMIC DNA]</scope>
    <source>
        <strain evidence="17">HaeL-2018</strain>
    </source>
</reference>
<dbReference type="Pfam" id="PF00258">
    <property type="entry name" value="Flavodoxin_1"/>
    <property type="match status" value="1"/>
</dbReference>
<keyword evidence="7" id="KW-0285">Flavoprotein</keyword>
<comment type="caution">
    <text evidence="17">The sequence shown here is derived from an EMBL/GenBank/DDBJ whole genome shotgun (WGS) entry which is preliminary data.</text>
</comment>
<dbReference type="VEuPathDB" id="VectorBase:HLOH_047597"/>
<evidence type="ECO:0000256" key="14">
    <source>
        <dbReference type="ARBA" id="ARBA00023004"/>
    </source>
</evidence>
<dbReference type="PROSITE" id="PS51384">
    <property type="entry name" value="FAD_FR"/>
    <property type="match status" value="1"/>
</dbReference>
<dbReference type="InterPro" id="IPR029039">
    <property type="entry name" value="Flavoprotein-like_sf"/>
</dbReference>
<dbReference type="GO" id="GO:0005516">
    <property type="term" value="F:calmodulin binding"/>
    <property type="evidence" value="ECO:0007669"/>
    <property type="project" value="UniProtKB-KW"/>
</dbReference>
<keyword evidence="13" id="KW-0560">Oxidoreductase</keyword>
<dbReference type="EC" id="1.14.13.39" evidence="5"/>
<dbReference type="SUPFAM" id="SSF63380">
    <property type="entry name" value="Riboflavin synthase domain-like"/>
    <property type="match status" value="1"/>
</dbReference>
<evidence type="ECO:0000259" key="16">
    <source>
        <dbReference type="PROSITE" id="PS51384"/>
    </source>
</evidence>
<keyword evidence="6" id="KW-0349">Heme</keyword>
<dbReference type="Gene3D" id="3.40.50.360">
    <property type="match status" value="2"/>
</dbReference>
<dbReference type="SUPFAM" id="SSF52343">
    <property type="entry name" value="Ferredoxin reductase-like, C-terminal NADP-linked domain"/>
    <property type="match status" value="1"/>
</dbReference>
<dbReference type="InterPro" id="IPR008254">
    <property type="entry name" value="Flavodoxin/NO_synth"/>
</dbReference>
<keyword evidence="8" id="KW-0288">FMN</keyword>
<dbReference type="GO" id="GO:0004517">
    <property type="term" value="F:nitric-oxide synthase activity"/>
    <property type="evidence" value="ECO:0007669"/>
    <property type="project" value="UniProtKB-EC"/>
</dbReference>
<dbReference type="InterPro" id="IPR023173">
    <property type="entry name" value="NADPH_Cyt_P450_Rdtase_alpha"/>
</dbReference>
<keyword evidence="12" id="KW-0112">Calmodulin-binding</keyword>
<dbReference type="PROSITE" id="PS50902">
    <property type="entry name" value="FLAVODOXIN_LIKE"/>
    <property type="match status" value="1"/>
</dbReference>
<proteinExistence type="inferred from homology"/>
<evidence type="ECO:0000256" key="13">
    <source>
        <dbReference type="ARBA" id="ARBA00023002"/>
    </source>
</evidence>
<feature type="domain" description="Flavodoxin-like" evidence="15">
    <location>
        <begin position="12"/>
        <end position="148"/>
    </location>
</feature>
<evidence type="ECO:0000256" key="8">
    <source>
        <dbReference type="ARBA" id="ARBA00022643"/>
    </source>
</evidence>
<feature type="domain" description="FAD-binding FR-type" evidence="16">
    <location>
        <begin position="204"/>
        <end position="455"/>
    </location>
</feature>
<evidence type="ECO:0000313" key="17">
    <source>
        <dbReference type="EMBL" id="KAH9378155.1"/>
    </source>
</evidence>
<evidence type="ECO:0000256" key="12">
    <source>
        <dbReference type="ARBA" id="ARBA00022860"/>
    </source>
</evidence>
<keyword evidence="18" id="KW-1185">Reference proteome</keyword>
<evidence type="ECO:0000259" key="15">
    <source>
        <dbReference type="PROSITE" id="PS50902"/>
    </source>
</evidence>
<dbReference type="PRINTS" id="PR00369">
    <property type="entry name" value="FLAVODOXIN"/>
</dbReference>
<dbReference type="Pfam" id="PF00667">
    <property type="entry name" value="FAD_binding_1"/>
    <property type="match status" value="1"/>
</dbReference>
<dbReference type="PANTHER" id="PTHR43410">
    <property type="entry name" value="NITRIC OXIDE SYNTHASE OXYGENASE"/>
    <property type="match status" value="1"/>
</dbReference>
<evidence type="ECO:0000256" key="9">
    <source>
        <dbReference type="ARBA" id="ARBA00022723"/>
    </source>
</evidence>
<evidence type="ECO:0000313" key="18">
    <source>
        <dbReference type="Proteomes" id="UP000821853"/>
    </source>
</evidence>
<dbReference type="Gene3D" id="1.20.990.10">
    <property type="entry name" value="NADPH-cytochrome p450 Reductase, Chain A, domain 3"/>
    <property type="match status" value="1"/>
</dbReference>
<comment type="cofactor">
    <cofactor evidence="3">
        <name>FAD</name>
        <dbReference type="ChEBI" id="CHEBI:57692"/>
    </cofactor>
</comment>
<evidence type="ECO:0000256" key="7">
    <source>
        <dbReference type="ARBA" id="ARBA00022630"/>
    </source>
</evidence>
<dbReference type="InterPro" id="IPR001709">
    <property type="entry name" value="Flavoprot_Pyr_Nucl_cyt_Rdtase"/>
</dbReference>
<comment type="similarity">
    <text evidence="4">Belongs to the NOS family.</text>
</comment>
<evidence type="ECO:0000256" key="4">
    <source>
        <dbReference type="ARBA" id="ARBA00006267"/>
    </source>
</evidence>